<dbReference type="AlphaFoldDB" id="A0A2J7Q6Z1"/>
<evidence type="ECO:0000313" key="2">
    <source>
        <dbReference type="Proteomes" id="UP000235965"/>
    </source>
</evidence>
<evidence type="ECO:0000313" key="1">
    <source>
        <dbReference type="EMBL" id="PNF24349.1"/>
    </source>
</evidence>
<comment type="caution">
    <text evidence="1">The sequence shown here is derived from an EMBL/GenBank/DDBJ whole genome shotgun (WGS) entry which is preliminary data.</text>
</comment>
<dbReference type="Proteomes" id="UP000235965">
    <property type="component" value="Unassembled WGS sequence"/>
</dbReference>
<name>A0A2J7Q6Z1_9NEOP</name>
<reference evidence="1 2" key="1">
    <citation type="submission" date="2017-12" db="EMBL/GenBank/DDBJ databases">
        <title>Hemimetabolous genomes reveal molecular basis of termite eusociality.</title>
        <authorList>
            <person name="Harrison M.C."/>
            <person name="Jongepier E."/>
            <person name="Robertson H.M."/>
            <person name="Arning N."/>
            <person name="Bitard-Feildel T."/>
            <person name="Chao H."/>
            <person name="Childers C.P."/>
            <person name="Dinh H."/>
            <person name="Doddapaneni H."/>
            <person name="Dugan S."/>
            <person name="Gowin J."/>
            <person name="Greiner C."/>
            <person name="Han Y."/>
            <person name="Hu H."/>
            <person name="Hughes D.S.T."/>
            <person name="Huylmans A.-K."/>
            <person name="Kemena C."/>
            <person name="Kremer L.P.M."/>
            <person name="Lee S.L."/>
            <person name="Lopez-Ezquerra A."/>
            <person name="Mallet L."/>
            <person name="Monroy-Kuhn J.M."/>
            <person name="Moser A."/>
            <person name="Murali S.C."/>
            <person name="Muzny D.M."/>
            <person name="Otani S."/>
            <person name="Piulachs M.-D."/>
            <person name="Poelchau M."/>
            <person name="Qu J."/>
            <person name="Schaub F."/>
            <person name="Wada-Katsumata A."/>
            <person name="Worley K.C."/>
            <person name="Xie Q."/>
            <person name="Ylla G."/>
            <person name="Poulsen M."/>
            <person name="Gibbs R.A."/>
            <person name="Schal C."/>
            <person name="Richards S."/>
            <person name="Belles X."/>
            <person name="Korb J."/>
            <person name="Bornberg-Bauer E."/>
        </authorList>
    </citation>
    <scope>NUCLEOTIDE SEQUENCE [LARGE SCALE GENOMIC DNA]</scope>
    <source>
        <tissue evidence="1">Whole body</tissue>
    </source>
</reference>
<accession>A0A2J7Q6Z1</accession>
<proteinExistence type="predicted"/>
<organism evidence="1 2">
    <name type="scientific">Cryptotermes secundus</name>
    <dbReference type="NCBI Taxonomy" id="105785"/>
    <lineage>
        <taxon>Eukaryota</taxon>
        <taxon>Metazoa</taxon>
        <taxon>Ecdysozoa</taxon>
        <taxon>Arthropoda</taxon>
        <taxon>Hexapoda</taxon>
        <taxon>Insecta</taxon>
        <taxon>Pterygota</taxon>
        <taxon>Neoptera</taxon>
        <taxon>Polyneoptera</taxon>
        <taxon>Dictyoptera</taxon>
        <taxon>Blattodea</taxon>
        <taxon>Blattoidea</taxon>
        <taxon>Termitoidae</taxon>
        <taxon>Kalotermitidae</taxon>
        <taxon>Cryptotermitinae</taxon>
        <taxon>Cryptotermes</taxon>
    </lineage>
</organism>
<dbReference type="InParanoid" id="A0A2J7Q6Z1"/>
<dbReference type="EMBL" id="NEVH01017450">
    <property type="protein sequence ID" value="PNF24349.1"/>
    <property type="molecule type" value="Genomic_DNA"/>
</dbReference>
<protein>
    <submittedName>
        <fullName evidence="1">Uncharacterized protein</fullName>
    </submittedName>
</protein>
<gene>
    <name evidence="1" type="ORF">B7P43_G11919</name>
</gene>
<keyword evidence="2" id="KW-1185">Reference proteome</keyword>
<sequence length="49" mass="5771">MSSHHHELFKGYCLVMTFSCDCTILALSEYVTMYRHTSFYTMVVFPENV</sequence>